<evidence type="ECO:0000256" key="1">
    <source>
        <dbReference type="SAM" id="MobiDB-lite"/>
    </source>
</evidence>
<dbReference type="AlphaFoldDB" id="A0A183HPI9"/>
<dbReference type="Proteomes" id="UP000267606">
    <property type="component" value="Unassembled WGS sequence"/>
</dbReference>
<feature type="region of interest" description="Disordered" evidence="1">
    <location>
        <begin position="1"/>
        <end position="21"/>
    </location>
</feature>
<evidence type="ECO:0000313" key="4">
    <source>
        <dbReference type="WBParaSite" id="OFLC_0000940001-mRNA-1"/>
    </source>
</evidence>
<reference evidence="4" key="1">
    <citation type="submission" date="2016-06" db="UniProtKB">
        <authorList>
            <consortium name="WormBaseParasite"/>
        </authorList>
    </citation>
    <scope>IDENTIFICATION</scope>
</reference>
<proteinExistence type="predicted"/>
<dbReference type="WBParaSite" id="OFLC_0000940001-mRNA-1">
    <property type="protein sequence ID" value="OFLC_0000940001-mRNA-1"/>
    <property type="gene ID" value="OFLC_0000940001"/>
</dbReference>
<organism evidence="4">
    <name type="scientific">Onchocerca flexuosa</name>
    <dbReference type="NCBI Taxonomy" id="387005"/>
    <lineage>
        <taxon>Eukaryota</taxon>
        <taxon>Metazoa</taxon>
        <taxon>Ecdysozoa</taxon>
        <taxon>Nematoda</taxon>
        <taxon>Chromadorea</taxon>
        <taxon>Rhabditida</taxon>
        <taxon>Spirurina</taxon>
        <taxon>Spiruromorpha</taxon>
        <taxon>Filarioidea</taxon>
        <taxon>Onchocercidae</taxon>
        <taxon>Onchocerca</taxon>
    </lineage>
</organism>
<gene>
    <name evidence="2" type="ORF">OFLC_LOCUS9404</name>
</gene>
<evidence type="ECO:0000313" key="3">
    <source>
        <dbReference type="Proteomes" id="UP000267606"/>
    </source>
</evidence>
<accession>A0A183HPI9</accession>
<keyword evidence="3" id="KW-1185">Reference proteome</keyword>
<evidence type="ECO:0000313" key="2">
    <source>
        <dbReference type="EMBL" id="VDO60312.1"/>
    </source>
</evidence>
<dbReference type="EMBL" id="UZAJ01011480">
    <property type="protein sequence ID" value="VDO60312.1"/>
    <property type="molecule type" value="Genomic_DNA"/>
</dbReference>
<protein>
    <submittedName>
        <fullName evidence="2 4">Uncharacterized protein</fullName>
    </submittedName>
</protein>
<sequence length="142" mass="16508">MDVYENAKSFRKGRKKPQELPTGIIRKQPTSIQKEQLLHLFDNKMTNDLNINDLGNVKRQFQRRHLTKDLFEDNHFIEPEIIDINGNDFITDNITTTSSTNIIDVSTFLSMATNSANDRFKTIKDQDDATMTMLRNKRMVSN</sequence>
<reference evidence="2 3" key="2">
    <citation type="submission" date="2018-11" db="EMBL/GenBank/DDBJ databases">
        <authorList>
            <consortium name="Pathogen Informatics"/>
        </authorList>
    </citation>
    <scope>NUCLEOTIDE SEQUENCE [LARGE SCALE GENOMIC DNA]</scope>
</reference>
<name>A0A183HPI9_9BILA</name>